<dbReference type="OMA" id="RIMEHED"/>
<dbReference type="GO" id="GO:0004252">
    <property type="term" value="F:serine-type endopeptidase activity"/>
    <property type="evidence" value="ECO:0007669"/>
    <property type="project" value="UniProtKB-UniRule"/>
</dbReference>
<evidence type="ECO:0000256" key="4">
    <source>
        <dbReference type="ARBA" id="ARBA00022825"/>
    </source>
</evidence>
<feature type="domain" description="Peptidase S8/S53" evidence="6">
    <location>
        <begin position="98"/>
        <end position="354"/>
    </location>
</feature>
<dbReference type="HOGENOM" id="CLU_011263_1_0_1"/>
<dbReference type="CDD" id="cd00306">
    <property type="entry name" value="Peptidases_S8_S53"/>
    <property type="match status" value="1"/>
</dbReference>
<accession>S7ZZ82</accession>
<protein>
    <recommendedName>
        <fullName evidence="6">Peptidase S8/S53 domain-containing protein</fullName>
    </recommendedName>
</protein>
<dbReference type="AlphaFoldDB" id="S7ZZ82"/>
<dbReference type="PROSITE" id="PS00136">
    <property type="entry name" value="SUBTILASE_ASP"/>
    <property type="match status" value="1"/>
</dbReference>
<dbReference type="EMBL" id="AQGS01001030">
    <property type="protein sequence ID" value="EPS35749.1"/>
    <property type="molecule type" value="Genomic_DNA"/>
</dbReference>
<feature type="active site" description="Charge relay system" evidence="5">
    <location>
        <position position="107"/>
    </location>
</feature>
<keyword evidence="3 5" id="KW-0378">Hydrolase</keyword>
<dbReference type="GO" id="GO:0006508">
    <property type="term" value="P:proteolysis"/>
    <property type="evidence" value="ECO:0007669"/>
    <property type="project" value="UniProtKB-KW"/>
</dbReference>
<evidence type="ECO:0000256" key="3">
    <source>
        <dbReference type="ARBA" id="ARBA00022801"/>
    </source>
</evidence>
<dbReference type="InterPro" id="IPR023827">
    <property type="entry name" value="Peptidase_S8_Asp-AS"/>
</dbReference>
<organism evidence="7 8">
    <name type="scientific">Dactylellina haptotyla (strain CBS 200.50)</name>
    <name type="common">Nematode-trapping fungus</name>
    <name type="synonym">Monacrosporium haptotylum</name>
    <dbReference type="NCBI Taxonomy" id="1284197"/>
    <lineage>
        <taxon>Eukaryota</taxon>
        <taxon>Fungi</taxon>
        <taxon>Dikarya</taxon>
        <taxon>Ascomycota</taxon>
        <taxon>Pezizomycotina</taxon>
        <taxon>Orbiliomycetes</taxon>
        <taxon>Orbiliales</taxon>
        <taxon>Orbiliaceae</taxon>
        <taxon>Dactylellina</taxon>
    </lineage>
</organism>
<sequence length="420" mass="47113">MSDDYPFDACYPNRKTIEESYRDYWYDLPIDREVPGGQAASDAFERSINSKPLPVSKDGLQVLRNAPPEYGLLSRPKKYDSQLSNRLKRSYYHYQNSGEGVVVYLVDSGCDPSHPEFESTRFQDWIVSKSLLSAENGTDACNIFCHGTEIASKIAGRHLGIAPRAQLVVVPTNDSEGLIWFYTVLAALMEIYNHIKSRNLGRPCIVTMALRLPVTYQDEKTRPTLYHAFLDLSAKIIGLGNVIMVASAGNGRSDERIRNFPAILAADNRFRNLVVAGGADSYYFQNMYQFDNGFVNFVWALGGNLTVATTPDPRLHPTEVTLDDYYRDYYRTGTSGATAIVSGMLASYISRNMKSKTRIVDAIKQLKKFSYPNAPGGVPMIHDGITLDKWLKEDRTEVQGTLKDNCKKVWNKITGKSSCK</sequence>
<feature type="active site" description="Charge relay system" evidence="5">
    <location>
        <position position="146"/>
    </location>
</feature>
<dbReference type="InterPro" id="IPR036852">
    <property type="entry name" value="Peptidase_S8/S53_dom_sf"/>
</dbReference>
<gene>
    <name evidence="7" type="ORF">H072_10770</name>
</gene>
<dbReference type="Pfam" id="PF00082">
    <property type="entry name" value="Peptidase_S8"/>
    <property type="match status" value="1"/>
</dbReference>
<dbReference type="Gene3D" id="3.40.50.200">
    <property type="entry name" value="Peptidase S8/S53 domain"/>
    <property type="match status" value="1"/>
</dbReference>
<evidence type="ECO:0000256" key="2">
    <source>
        <dbReference type="ARBA" id="ARBA00022670"/>
    </source>
</evidence>
<dbReference type="PANTHER" id="PTHR43806">
    <property type="entry name" value="PEPTIDASE S8"/>
    <property type="match status" value="1"/>
</dbReference>
<proteinExistence type="inferred from homology"/>
<keyword evidence="8" id="KW-1185">Reference proteome</keyword>
<keyword evidence="4 5" id="KW-0720">Serine protease</keyword>
<dbReference type="eggNOG" id="KOG1153">
    <property type="taxonomic scope" value="Eukaryota"/>
</dbReference>
<reference evidence="8" key="2">
    <citation type="submission" date="2013-04" db="EMBL/GenBank/DDBJ databases">
        <title>Genomic mechanisms accounting for the adaptation to parasitism in nematode-trapping fungi.</title>
        <authorList>
            <person name="Ahren D.G."/>
        </authorList>
    </citation>
    <scope>NUCLEOTIDE SEQUENCE [LARGE SCALE GENOMIC DNA]</scope>
    <source>
        <strain evidence="8">CBS 200.50</strain>
    </source>
</reference>
<keyword evidence="2 5" id="KW-0645">Protease</keyword>
<evidence type="ECO:0000259" key="6">
    <source>
        <dbReference type="Pfam" id="PF00082"/>
    </source>
</evidence>
<dbReference type="InterPro" id="IPR000209">
    <property type="entry name" value="Peptidase_S8/S53_dom"/>
</dbReference>
<dbReference type="InterPro" id="IPR022398">
    <property type="entry name" value="Peptidase_S8_His-AS"/>
</dbReference>
<dbReference type="PANTHER" id="PTHR43806:SF11">
    <property type="entry name" value="CEREVISIN-RELATED"/>
    <property type="match status" value="1"/>
</dbReference>
<dbReference type="OrthoDB" id="1896086at2759"/>
<dbReference type="PROSITE" id="PS00137">
    <property type="entry name" value="SUBTILASE_HIS"/>
    <property type="match status" value="1"/>
</dbReference>
<reference evidence="7 8" key="1">
    <citation type="journal article" date="2013" name="PLoS Genet.">
        <title>Genomic mechanisms accounting for the adaptation to parasitism in nematode-trapping fungi.</title>
        <authorList>
            <person name="Meerupati T."/>
            <person name="Andersson K.M."/>
            <person name="Friman E."/>
            <person name="Kumar D."/>
            <person name="Tunlid A."/>
            <person name="Ahren D."/>
        </authorList>
    </citation>
    <scope>NUCLEOTIDE SEQUENCE [LARGE SCALE GENOMIC DNA]</scope>
    <source>
        <strain evidence="7 8">CBS 200.50</strain>
    </source>
</reference>
<dbReference type="InterPro" id="IPR015500">
    <property type="entry name" value="Peptidase_S8_subtilisin-rel"/>
</dbReference>
<dbReference type="SUPFAM" id="SSF52743">
    <property type="entry name" value="Subtilisin-like"/>
    <property type="match status" value="1"/>
</dbReference>
<feature type="active site" description="Charge relay system" evidence="5">
    <location>
        <position position="335"/>
    </location>
</feature>
<dbReference type="PROSITE" id="PS51892">
    <property type="entry name" value="SUBTILASE"/>
    <property type="match status" value="1"/>
</dbReference>
<comment type="similarity">
    <text evidence="1 5">Belongs to the peptidase S8 family.</text>
</comment>
<dbReference type="Proteomes" id="UP000015100">
    <property type="component" value="Unassembled WGS sequence"/>
</dbReference>
<evidence type="ECO:0000313" key="8">
    <source>
        <dbReference type="Proteomes" id="UP000015100"/>
    </source>
</evidence>
<evidence type="ECO:0000256" key="1">
    <source>
        <dbReference type="ARBA" id="ARBA00011073"/>
    </source>
</evidence>
<evidence type="ECO:0000313" key="7">
    <source>
        <dbReference type="EMBL" id="EPS35749.1"/>
    </source>
</evidence>
<comment type="caution">
    <text evidence="7">The sequence shown here is derived from an EMBL/GenBank/DDBJ whole genome shotgun (WGS) entry which is preliminary data.</text>
</comment>
<evidence type="ECO:0000256" key="5">
    <source>
        <dbReference type="PROSITE-ProRule" id="PRU01240"/>
    </source>
</evidence>
<dbReference type="InterPro" id="IPR050131">
    <property type="entry name" value="Peptidase_S8_subtilisin-like"/>
</dbReference>
<dbReference type="STRING" id="1284197.S7ZZ82"/>
<dbReference type="PRINTS" id="PR00723">
    <property type="entry name" value="SUBTILISIN"/>
</dbReference>
<name>S7ZZ82_DACHA</name>